<dbReference type="AlphaFoldDB" id="A0A2A6RN47"/>
<accession>A0A2A6RN47</accession>
<name>A0A2A6RN47_9CHLR</name>
<dbReference type="SUPFAM" id="SSF82171">
    <property type="entry name" value="DPP6 N-terminal domain-like"/>
    <property type="match status" value="1"/>
</dbReference>
<dbReference type="Gene3D" id="2.120.10.30">
    <property type="entry name" value="TolB, C-terminal domain"/>
    <property type="match status" value="1"/>
</dbReference>
<reference evidence="2" key="1">
    <citation type="submission" date="2017-08" db="EMBL/GenBank/DDBJ databases">
        <authorList>
            <person name="Grouzdev D.S."/>
            <person name="Gaisin V.A."/>
            <person name="Rysina M.S."/>
            <person name="Gorlenko V.M."/>
        </authorList>
    </citation>
    <scope>NUCLEOTIDE SEQUENCE [LARGE SCALE GENOMIC DNA]</scope>
    <source>
        <strain evidence="2">Kir15-3F</strain>
    </source>
</reference>
<sequence>MPRSRRPFTAHDCLRLQACSDPQLAPDRRMLAWVRTWADAERNGYQAQLMLTSLTSGTSQALTAAPLVAAQPRWSPDGQTLAYVATTPRSSAPQLYTIPASGGTPRQLTTIRGGVVQPTWSPEGQSISLQPLVYPPPPPAATPYERFTRDILVTQQPLVAHQSWGQPSHCVVVTLHGEPKVSIIPITLEDAALSRTLTPIETPCSGICNLQSTIVNGISPCQAPAVAASQAYTWPSIGDQIMLAACHDTAGHALIALLADQFNPGDLYLLHADTAAQRLTTLNAGLLNELLLAPCLRFSHSKTQGWVIPPQGYCSGQRYPAILDLRPHPPSFKPAWQTYAAQGYAVICGEGVAHQAAFELVAAACASYPFIDPKRIVIIGGPDVVHVAETQPTYPLIADCRQQPHLTPELHLKAKPRATLVLATSNHYAGEQLYTSLGQRGVAVELVRLPSTNHPLLPALRPWHHVFALERCLAWLNRAGGL</sequence>
<dbReference type="RefSeq" id="WP_097642824.1">
    <property type="nucleotide sequence ID" value="NZ_NQWI01000011.1"/>
</dbReference>
<protein>
    <recommendedName>
        <fullName evidence="3">Peptidase S9 prolyl oligopeptidase catalytic domain-containing protein</fullName>
    </recommendedName>
</protein>
<comment type="caution">
    <text evidence="1">The sequence shown here is derived from an EMBL/GenBank/DDBJ whole genome shotgun (WGS) entry which is preliminary data.</text>
</comment>
<dbReference type="SUPFAM" id="SSF53474">
    <property type="entry name" value="alpha/beta-Hydrolases"/>
    <property type="match status" value="1"/>
</dbReference>
<dbReference type="InterPro" id="IPR029058">
    <property type="entry name" value="AB_hydrolase_fold"/>
</dbReference>
<dbReference type="EMBL" id="NQWI01000011">
    <property type="protein sequence ID" value="PDW04346.1"/>
    <property type="molecule type" value="Genomic_DNA"/>
</dbReference>
<dbReference type="InterPro" id="IPR011659">
    <property type="entry name" value="WD40"/>
</dbReference>
<evidence type="ECO:0008006" key="3">
    <source>
        <dbReference type="Google" id="ProtNLM"/>
    </source>
</evidence>
<dbReference type="Pfam" id="PF07676">
    <property type="entry name" value="PD40"/>
    <property type="match status" value="1"/>
</dbReference>
<gene>
    <name evidence="1" type="ORF">CJ255_04120</name>
</gene>
<evidence type="ECO:0000313" key="1">
    <source>
        <dbReference type="EMBL" id="PDW04346.1"/>
    </source>
</evidence>
<dbReference type="OrthoDB" id="108903at2"/>
<dbReference type="Gene3D" id="3.40.50.1820">
    <property type="entry name" value="alpha/beta hydrolase"/>
    <property type="match status" value="1"/>
</dbReference>
<dbReference type="Proteomes" id="UP000220527">
    <property type="component" value="Unassembled WGS sequence"/>
</dbReference>
<organism evidence="1 2">
    <name type="scientific">Candidatus Viridilinea mediisalina</name>
    <dbReference type="NCBI Taxonomy" id="2024553"/>
    <lineage>
        <taxon>Bacteria</taxon>
        <taxon>Bacillati</taxon>
        <taxon>Chloroflexota</taxon>
        <taxon>Chloroflexia</taxon>
        <taxon>Chloroflexales</taxon>
        <taxon>Chloroflexineae</taxon>
        <taxon>Oscillochloridaceae</taxon>
        <taxon>Candidatus Viridilinea</taxon>
    </lineage>
</organism>
<evidence type="ECO:0000313" key="2">
    <source>
        <dbReference type="Proteomes" id="UP000220527"/>
    </source>
</evidence>
<proteinExistence type="predicted"/>
<keyword evidence="2" id="KW-1185">Reference proteome</keyword>
<dbReference type="InterPro" id="IPR011042">
    <property type="entry name" value="6-blade_b-propeller_TolB-like"/>
</dbReference>